<dbReference type="Gene3D" id="2.40.50.40">
    <property type="match status" value="2"/>
</dbReference>
<dbReference type="InterPro" id="IPR051219">
    <property type="entry name" value="Heterochromatin_chromo-domain"/>
</dbReference>
<dbReference type="InterPro" id="IPR008251">
    <property type="entry name" value="Chromo_shadow_dom"/>
</dbReference>
<dbReference type="SUPFAM" id="SSF54160">
    <property type="entry name" value="Chromo domain-like"/>
    <property type="match status" value="2"/>
</dbReference>
<dbReference type="GO" id="GO:0000792">
    <property type="term" value="C:heterochromatin"/>
    <property type="evidence" value="ECO:0007669"/>
    <property type="project" value="UniProtKB-ARBA"/>
</dbReference>
<dbReference type="Pfam" id="PF01393">
    <property type="entry name" value="Chromo_shadow"/>
    <property type="match status" value="1"/>
</dbReference>
<dbReference type="Proteomes" id="UP000887575">
    <property type="component" value="Unassembled WGS sequence"/>
</dbReference>
<evidence type="ECO:0000256" key="2">
    <source>
        <dbReference type="ARBA" id="ARBA00023242"/>
    </source>
</evidence>
<dbReference type="InterPro" id="IPR023780">
    <property type="entry name" value="Chromo_domain"/>
</dbReference>
<name>A0AAF3ESQ5_9BILA</name>
<dbReference type="InterPro" id="IPR023779">
    <property type="entry name" value="Chromodomain_CS"/>
</dbReference>
<dbReference type="Pfam" id="PF00385">
    <property type="entry name" value="Chromo"/>
    <property type="match status" value="1"/>
</dbReference>
<dbReference type="PROSITE" id="PS00598">
    <property type="entry name" value="CHROMO_1"/>
    <property type="match status" value="1"/>
</dbReference>
<evidence type="ECO:0000313" key="5">
    <source>
        <dbReference type="WBParaSite" id="MBELARI_LOCUS17073"/>
    </source>
</evidence>
<proteinExistence type="predicted"/>
<dbReference type="InterPro" id="IPR000953">
    <property type="entry name" value="Chromo/chromo_shadow_dom"/>
</dbReference>
<reference evidence="5" key="1">
    <citation type="submission" date="2024-02" db="UniProtKB">
        <authorList>
            <consortium name="WormBaseParasite"/>
        </authorList>
    </citation>
    <scope>IDENTIFICATION</scope>
</reference>
<dbReference type="SMART" id="SM00298">
    <property type="entry name" value="CHROMO"/>
    <property type="match status" value="1"/>
</dbReference>
<keyword evidence="2" id="KW-0539">Nucleus</keyword>
<sequence length="137" mass="16080">MDRRKRATIGEAAMPKLPVVEKVLSKRLIDGQVHFLIKWEGESIENSTWEPEVNLSCSHLIAEFERERRNKQIQKVEEEDEDKVVDRIVGMCEQNGERYFLVKYTNDMAQLMPAKIANKQHIEAVLRFYEENLQFAS</sequence>
<dbReference type="AlphaFoldDB" id="A0AAF3ESQ5"/>
<dbReference type="PANTHER" id="PTHR22812">
    <property type="entry name" value="CHROMOBOX PROTEIN"/>
    <property type="match status" value="1"/>
</dbReference>
<dbReference type="PROSITE" id="PS50013">
    <property type="entry name" value="CHROMO_2"/>
    <property type="match status" value="1"/>
</dbReference>
<evidence type="ECO:0000256" key="1">
    <source>
        <dbReference type="ARBA" id="ARBA00004123"/>
    </source>
</evidence>
<dbReference type="SMART" id="SM00300">
    <property type="entry name" value="ChSh"/>
    <property type="match status" value="1"/>
</dbReference>
<dbReference type="InterPro" id="IPR016197">
    <property type="entry name" value="Chromo-like_dom_sf"/>
</dbReference>
<dbReference type="GO" id="GO:0005634">
    <property type="term" value="C:nucleus"/>
    <property type="evidence" value="ECO:0007669"/>
    <property type="project" value="UniProtKB-SubCell"/>
</dbReference>
<feature type="domain" description="Chromo" evidence="3">
    <location>
        <begin position="18"/>
        <end position="76"/>
    </location>
</feature>
<accession>A0AAF3ESQ5</accession>
<protein>
    <submittedName>
        <fullName evidence="5">Chromo domain-containing protein</fullName>
    </submittedName>
</protein>
<organism evidence="4 5">
    <name type="scientific">Mesorhabditis belari</name>
    <dbReference type="NCBI Taxonomy" id="2138241"/>
    <lineage>
        <taxon>Eukaryota</taxon>
        <taxon>Metazoa</taxon>
        <taxon>Ecdysozoa</taxon>
        <taxon>Nematoda</taxon>
        <taxon>Chromadorea</taxon>
        <taxon>Rhabditida</taxon>
        <taxon>Rhabditina</taxon>
        <taxon>Rhabditomorpha</taxon>
        <taxon>Rhabditoidea</taxon>
        <taxon>Rhabditidae</taxon>
        <taxon>Mesorhabditinae</taxon>
        <taxon>Mesorhabditis</taxon>
    </lineage>
</organism>
<keyword evidence="4" id="KW-1185">Reference proteome</keyword>
<dbReference type="WBParaSite" id="MBELARI_LOCUS17073">
    <property type="protein sequence ID" value="MBELARI_LOCUS17073"/>
    <property type="gene ID" value="MBELARI_LOCUS17073"/>
</dbReference>
<dbReference type="CDD" id="cd00034">
    <property type="entry name" value="CSD"/>
    <property type="match status" value="1"/>
</dbReference>
<evidence type="ECO:0000259" key="3">
    <source>
        <dbReference type="PROSITE" id="PS50013"/>
    </source>
</evidence>
<evidence type="ECO:0000313" key="4">
    <source>
        <dbReference type="Proteomes" id="UP000887575"/>
    </source>
</evidence>
<comment type="subcellular location">
    <subcellularLocation>
        <location evidence="1">Nucleus</location>
    </subcellularLocation>
</comment>